<sequence>MKVSRRRDPMSPDPFELAERLAALEQAAVVDEPIRRISNESVSTATPPTICKPVRPWCLQRHMPLRNRAAHPVMCYGFLEATQDDCGFADNPLLQTVGRPAFTTPLSIKRSPIRAATMPLPVLDIRRSLIDNGHTWDDRMVTINAKDMLSKMWQTSNTLADSIDIPIRCKAIAKCVWREWRDFLQSSEERLFRVDELLKGLSSKFKQAVVDYGWESDWQNLPQIFIEIMEKTTRAAVEKDRSGMFRVNTS</sequence>
<dbReference type="OrthoDB" id="6105938at2759"/>
<dbReference type="Proteomes" id="UP001056384">
    <property type="component" value="Chromosome 1"/>
</dbReference>
<protein>
    <submittedName>
        <fullName evidence="1">Uncharacterized protein</fullName>
    </submittedName>
</protein>
<gene>
    <name evidence="1" type="ORF">Slin15195_G016200</name>
</gene>
<name>A0A9Q9EE18_9PEZI</name>
<reference evidence="1" key="1">
    <citation type="submission" date="2022-06" db="EMBL/GenBank/DDBJ databases">
        <title>Complete genome sequences of two strains of the flax pathogen Septoria linicola.</title>
        <authorList>
            <person name="Lapalu N."/>
            <person name="Simon A."/>
            <person name="Demenou B."/>
            <person name="Paumier D."/>
            <person name="Guillot M.-P."/>
            <person name="Gout L."/>
            <person name="Valade R."/>
        </authorList>
    </citation>
    <scope>NUCLEOTIDE SEQUENCE</scope>
    <source>
        <strain evidence="1">SE15195</strain>
    </source>
</reference>
<proteinExistence type="predicted"/>
<dbReference type="EMBL" id="CP099418">
    <property type="protein sequence ID" value="USW48301.1"/>
    <property type="molecule type" value="Genomic_DNA"/>
</dbReference>
<evidence type="ECO:0000313" key="2">
    <source>
        <dbReference type="Proteomes" id="UP001056384"/>
    </source>
</evidence>
<dbReference type="AlphaFoldDB" id="A0A9Q9EE18"/>
<accession>A0A9Q9EE18</accession>
<evidence type="ECO:0000313" key="1">
    <source>
        <dbReference type="EMBL" id="USW48301.1"/>
    </source>
</evidence>
<organism evidence="1 2">
    <name type="scientific">Septoria linicola</name>
    <dbReference type="NCBI Taxonomy" id="215465"/>
    <lineage>
        <taxon>Eukaryota</taxon>
        <taxon>Fungi</taxon>
        <taxon>Dikarya</taxon>
        <taxon>Ascomycota</taxon>
        <taxon>Pezizomycotina</taxon>
        <taxon>Dothideomycetes</taxon>
        <taxon>Dothideomycetidae</taxon>
        <taxon>Mycosphaerellales</taxon>
        <taxon>Mycosphaerellaceae</taxon>
        <taxon>Septoria</taxon>
    </lineage>
</organism>
<keyword evidence="2" id="KW-1185">Reference proteome</keyword>